<evidence type="ECO:0000313" key="2">
    <source>
        <dbReference type="EMBL" id="GJQ15222.1"/>
    </source>
</evidence>
<dbReference type="AlphaFoldDB" id="A0A9C7Q583"/>
<dbReference type="OrthoDB" id="11848at2759"/>
<protein>
    <submittedName>
        <fullName evidence="2">Uncharacterized protein</fullName>
    </submittedName>
</protein>
<name>A0A9C7Q583_9RHOD</name>
<organism evidence="2 3">
    <name type="scientific">Galdieria partita</name>
    <dbReference type="NCBI Taxonomy" id="83374"/>
    <lineage>
        <taxon>Eukaryota</taxon>
        <taxon>Rhodophyta</taxon>
        <taxon>Bangiophyceae</taxon>
        <taxon>Galdieriales</taxon>
        <taxon>Galdieriaceae</taxon>
        <taxon>Galdieria</taxon>
    </lineage>
</organism>
<proteinExistence type="predicted"/>
<reference evidence="2" key="1">
    <citation type="journal article" date="2022" name="Proc. Natl. Acad. Sci. U.S.A.">
        <title>Life cycle and functional genomics of the unicellular red alga Galdieria for elucidating algal and plant evolution and industrial use.</title>
        <authorList>
            <person name="Hirooka S."/>
            <person name="Itabashi T."/>
            <person name="Ichinose T.M."/>
            <person name="Onuma R."/>
            <person name="Fujiwara T."/>
            <person name="Yamashita S."/>
            <person name="Jong L.W."/>
            <person name="Tomita R."/>
            <person name="Iwane A.H."/>
            <person name="Miyagishima S.Y."/>
        </authorList>
    </citation>
    <scope>NUCLEOTIDE SEQUENCE</scope>
    <source>
        <strain evidence="2">NBRC 102759</strain>
    </source>
</reference>
<dbReference type="Proteomes" id="UP001061958">
    <property type="component" value="Unassembled WGS sequence"/>
</dbReference>
<gene>
    <name evidence="1" type="ORF">GpartN1_g6483.t1</name>
    <name evidence="2" type="ORF">GpartN1_g7013.t1</name>
</gene>
<dbReference type="EMBL" id="BQMJ01000066">
    <property type="protein sequence ID" value="GJQ15222.1"/>
    <property type="molecule type" value="Genomic_DNA"/>
</dbReference>
<reference evidence="2" key="2">
    <citation type="submission" date="2022-01" db="EMBL/GenBank/DDBJ databases">
        <authorList>
            <person name="Hirooka S."/>
            <person name="Miyagishima S.Y."/>
        </authorList>
    </citation>
    <scope>NUCLEOTIDE SEQUENCE</scope>
    <source>
        <strain evidence="2">NBRC 102759</strain>
    </source>
</reference>
<dbReference type="EMBL" id="BQMJ01000058">
    <property type="protein sequence ID" value="GJQ14692.1"/>
    <property type="molecule type" value="Genomic_DNA"/>
</dbReference>
<sequence>MGVWFTTCSSQSESFTNSSGTTLQTLEAFREQIMEICIKIIDPQESELVKELMQLCAHLGDVEAMIYCTKLVVPYRWDIWRLQGLVETLRVWTQVDTREPCEDPKQVLNELFQQHGVWIEEENESTSQRW</sequence>
<evidence type="ECO:0000313" key="1">
    <source>
        <dbReference type="EMBL" id="GJQ14692.1"/>
    </source>
</evidence>
<accession>A0A9C7Q583</accession>
<comment type="caution">
    <text evidence="2">The sequence shown here is derived from an EMBL/GenBank/DDBJ whole genome shotgun (WGS) entry which is preliminary data.</text>
</comment>
<evidence type="ECO:0000313" key="3">
    <source>
        <dbReference type="Proteomes" id="UP001061958"/>
    </source>
</evidence>
<keyword evidence="3" id="KW-1185">Reference proteome</keyword>